<accession>A0A0E9QV93</accession>
<reference evidence="1" key="2">
    <citation type="journal article" date="2015" name="Fish Shellfish Immunol.">
        <title>Early steps in the European eel (Anguilla anguilla)-Vibrio vulnificus interaction in the gills: Role of the RtxA13 toxin.</title>
        <authorList>
            <person name="Callol A."/>
            <person name="Pajuelo D."/>
            <person name="Ebbesson L."/>
            <person name="Teles M."/>
            <person name="MacKenzie S."/>
            <person name="Amaro C."/>
        </authorList>
    </citation>
    <scope>NUCLEOTIDE SEQUENCE</scope>
</reference>
<protein>
    <submittedName>
        <fullName evidence="1">Uncharacterized protein</fullName>
    </submittedName>
</protein>
<name>A0A0E9QV93_ANGAN</name>
<organism evidence="1">
    <name type="scientific">Anguilla anguilla</name>
    <name type="common">European freshwater eel</name>
    <name type="synonym">Muraena anguilla</name>
    <dbReference type="NCBI Taxonomy" id="7936"/>
    <lineage>
        <taxon>Eukaryota</taxon>
        <taxon>Metazoa</taxon>
        <taxon>Chordata</taxon>
        <taxon>Craniata</taxon>
        <taxon>Vertebrata</taxon>
        <taxon>Euteleostomi</taxon>
        <taxon>Actinopterygii</taxon>
        <taxon>Neopterygii</taxon>
        <taxon>Teleostei</taxon>
        <taxon>Anguilliformes</taxon>
        <taxon>Anguillidae</taxon>
        <taxon>Anguilla</taxon>
    </lineage>
</organism>
<dbReference type="EMBL" id="GBXM01088544">
    <property type="protein sequence ID" value="JAH20033.1"/>
    <property type="molecule type" value="Transcribed_RNA"/>
</dbReference>
<reference evidence="1" key="1">
    <citation type="submission" date="2014-11" db="EMBL/GenBank/DDBJ databases">
        <authorList>
            <person name="Amaro Gonzalez C."/>
        </authorList>
    </citation>
    <scope>NUCLEOTIDE SEQUENCE</scope>
</reference>
<dbReference type="AlphaFoldDB" id="A0A0E9QV93"/>
<sequence>MIECPIIFLQLNKDKTEAIIIGSTAKKMKLRFILILCLYSIRIKPEIFVSLWMPTLILTAISIASQDQLFITQKKSGATFVTSRLYYSKGLFSSLPQKTIR</sequence>
<proteinExistence type="predicted"/>
<evidence type="ECO:0000313" key="1">
    <source>
        <dbReference type="EMBL" id="JAH20033.1"/>
    </source>
</evidence>